<gene>
    <name evidence="2" type="ORF">KIH73_03690</name>
</gene>
<dbReference type="Pfam" id="PF13302">
    <property type="entry name" value="Acetyltransf_3"/>
    <property type="match status" value="1"/>
</dbReference>
<dbReference type="PANTHER" id="PTHR43441:SF2">
    <property type="entry name" value="FAMILY ACETYLTRANSFERASE, PUTATIVE (AFU_ORTHOLOGUE AFUA_7G00850)-RELATED"/>
    <property type="match status" value="1"/>
</dbReference>
<evidence type="ECO:0000259" key="1">
    <source>
        <dbReference type="PROSITE" id="PS51186"/>
    </source>
</evidence>
<reference evidence="2 3" key="1">
    <citation type="submission" date="2021-05" db="EMBL/GenBank/DDBJ databases">
        <title>Phylogenetic classification of ten novel species belonging to the genus Bifidobacterium comprising B. colchicus sp. nov., B. abeli sp. nov., B. bicoloris sp. nov., B. guerezis sp. nov., B. rosaliae sp. nov., B. santillanensis sp. nov., B. argentati sp. nov., B. amazzoni sp. nov., B. pluviali sp. nov., and B. pinnaculum sp. nov.</title>
        <authorList>
            <person name="Lugli G.A."/>
            <person name="Ruiz Garcia L."/>
            <person name="Margolles A."/>
            <person name="Ventura M."/>
        </authorList>
    </citation>
    <scope>NUCLEOTIDE SEQUENCE [LARGE SCALE GENOMIC DNA]</scope>
    <source>
        <strain evidence="2 3">6T3</strain>
    </source>
</reference>
<protein>
    <submittedName>
        <fullName evidence="2">GNAT family N-acetyltransferase</fullName>
    </submittedName>
</protein>
<evidence type="ECO:0000313" key="3">
    <source>
        <dbReference type="Proteomes" id="UP000812844"/>
    </source>
</evidence>
<feature type="domain" description="N-acetyltransferase" evidence="1">
    <location>
        <begin position="11"/>
        <end position="171"/>
    </location>
</feature>
<dbReference type="InterPro" id="IPR051908">
    <property type="entry name" value="Ribosomal_N-acetyltransferase"/>
</dbReference>
<organism evidence="2 3">
    <name type="scientific">Bifidobacterium phasiani</name>
    <dbReference type="NCBI Taxonomy" id="2834431"/>
    <lineage>
        <taxon>Bacteria</taxon>
        <taxon>Bacillati</taxon>
        <taxon>Actinomycetota</taxon>
        <taxon>Actinomycetes</taxon>
        <taxon>Bifidobacteriales</taxon>
        <taxon>Bifidobacteriaceae</taxon>
        <taxon>Bifidobacterium</taxon>
    </lineage>
</organism>
<dbReference type="EMBL" id="JAHBBD010000005">
    <property type="protein sequence ID" value="MBW3082489.1"/>
    <property type="molecule type" value="Genomic_DNA"/>
</dbReference>
<dbReference type="PROSITE" id="PS51186">
    <property type="entry name" value="GNAT"/>
    <property type="match status" value="1"/>
</dbReference>
<dbReference type="PANTHER" id="PTHR43441">
    <property type="entry name" value="RIBOSOMAL-PROTEIN-SERINE ACETYLTRANSFERASE"/>
    <property type="match status" value="1"/>
</dbReference>
<comment type="caution">
    <text evidence="2">The sequence shown here is derived from an EMBL/GenBank/DDBJ whole genome shotgun (WGS) entry which is preliminary data.</text>
</comment>
<dbReference type="InterPro" id="IPR000182">
    <property type="entry name" value="GNAT_dom"/>
</dbReference>
<name>A0ABS6W7L4_9BIFI</name>
<accession>A0ABS6W7L4</accession>
<keyword evidence="3" id="KW-1185">Reference proteome</keyword>
<proteinExistence type="predicted"/>
<dbReference type="Proteomes" id="UP000812844">
    <property type="component" value="Unassembled WGS sequence"/>
</dbReference>
<evidence type="ECO:0000313" key="2">
    <source>
        <dbReference type="EMBL" id="MBW3082489.1"/>
    </source>
</evidence>
<dbReference type="RefSeq" id="WP_219080646.1">
    <property type="nucleotide sequence ID" value="NZ_JAHBBD010000005.1"/>
</dbReference>
<sequence>MWFSIRLDDHASLRPVTVLDAEEIYALLDSERERFGVWLPWMDSVRSADDERRSMAMLAEQWASLSGLMGALVVDGRIVGSVGIARVDKDVRCAEIGYWIGSAYEGRGLVTRGVRAIEELCFEQLGMQRVQITNDVDNRRSRAVAERLGYTLEGVVRRGHVVGVGERRRCSDLCVYGLLREEWMAREGRGDGERAAGA</sequence>